<organism evidence="1">
    <name type="scientific">Candidatus Improbicoccus pseudotrichonymphae</name>
    <dbReference type="NCBI Taxonomy" id="3033792"/>
    <lineage>
        <taxon>Bacteria</taxon>
        <taxon>Bacillati</taxon>
        <taxon>Bacillota</taxon>
        <taxon>Clostridia</taxon>
        <taxon>Candidatus Improbicoccus</taxon>
    </lineage>
</organism>
<gene>
    <name evidence="1" type="ORF">CfP315_0785</name>
</gene>
<sequence length="67" mass="7836">MDVITLYSTGCPKCKILEQKLNSKRIPYRVIRNKELIMGMRIKEVPQLQIGHEYLNFNEANSWVNGI</sequence>
<dbReference type="Proteomes" id="UP001337580">
    <property type="component" value="Chromosome"/>
</dbReference>
<dbReference type="AlphaFoldDB" id="A0AA48KVQ8"/>
<accession>A0AA48KVQ8</accession>
<dbReference type="SUPFAM" id="SSF52833">
    <property type="entry name" value="Thioredoxin-like"/>
    <property type="match status" value="1"/>
</dbReference>
<reference evidence="1" key="1">
    <citation type="journal article" date="2023" name="ISME J.">
        <title>Emergence of putative energy parasites within Clostridia revealed by genome analysis of a novel endosymbiotic clade.</title>
        <authorList>
            <person name="Takahashi K."/>
            <person name="Kuwahara H."/>
            <person name="Horikawa Y."/>
            <person name="Izawa K."/>
            <person name="Kato D."/>
            <person name="Inagaki T."/>
            <person name="Yuki M."/>
            <person name="Ohkuma M."/>
            <person name="Hongoh Y."/>
        </authorList>
    </citation>
    <scope>NUCLEOTIDE SEQUENCE</scope>
    <source>
        <strain evidence="1">CfP3-15</strain>
    </source>
</reference>
<dbReference type="InterPro" id="IPR036249">
    <property type="entry name" value="Thioredoxin-like_sf"/>
</dbReference>
<dbReference type="KEGG" id="ips:CfP315_0785"/>
<protein>
    <submittedName>
        <fullName evidence="1">Thioredoxin family protein</fullName>
    </submittedName>
</protein>
<dbReference type="EMBL" id="AP027924">
    <property type="protein sequence ID" value="BED92186.1"/>
    <property type="molecule type" value="Genomic_DNA"/>
</dbReference>
<evidence type="ECO:0000313" key="1">
    <source>
        <dbReference type="EMBL" id="BED92186.1"/>
    </source>
</evidence>
<name>A0AA48KVQ8_9FIRM</name>
<proteinExistence type="predicted"/>